<keyword evidence="2" id="KW-0378">Hydrolase</keyword>
<keyword evidence="3" id="KW-1185">Reference proteome</keyword>
<organism evidence="2 3">
    <name type="scientific">Allokutzneria multivorans</name>
    <dbReference type="NCBI Taxonomy" id="1142134"/>
    <lineage>
        <taxon>Bacteria</taxon>
        <taxon>Bacillati</taxon>
        <taxon>Actinomycetota</taxon>
        <taxon>Actinomycetes</taxon>
        <taxon>Pseudonocardiales</taxon>
        <taxon>Pseudonocardiaceae</taxon>
        <taxon>Allokutzneria</taxon>
    </lineage>
</organism>
<dbReference type="InterPro" id="IPR003615">
    <property type="entry name" value="HNH_nuc"/>
</dbReference>
<dbReference type="EMBL" id="BAABAL010000003">
    <property type="protein sequence ID" value="GAA3988136.1"/>
    <property type="molecule type" value="Genomic_DNA"/>
</dbReference>
<dbReference type="Proteomes" id="UP001501747">
    <property type="component" value="Unassembled WGS sequence"/>
</dbReference>
<reference evidence="3" key="1">
    <citation type="journal article" date="2019" name="Int. J. Syst. Evol. Microbiol.">
        <title>The Global Catalogue of Microorganisms (GCM) 10K type strain sequencing project: providing services to taxonomists for standard genome sequencing and annotation.</title>
        <authorList>
            <consortium name="The Broad Institute Genomics Platform"/>
            <consortium name="The Broad Institute Genome Sequencing Center for Infectious Disease"/>
            <person name="Wu L."/>
            <person name="Ma J."/>
        </authorList>
    </citation>
    <scope>NUCLEOTIDE SEQUENCE [LARGE SCALE GENOMIC DNA]</scope>
    <source>
        <strain evidence="3">JCM 17342</strain>
    </source>
</reference>
<dbReference type="RefSeq" id="WP_344870626.1">
    <property type="nucleotide sequence ID" value="NZ_BAABAL010000003.1"/>
</dbReference>
<name>A0ABP7QUX1_9PSEU</name>
<accession>A0ABP7QUX1</accession>
<evidence type="ECO:0000313" key="2">
    <source>
        <dbReference type="EMBL" id="GAA3988136.1"/>
    </source>
</evidence>
<gene>
    <name evidence="2" type="ORF">GCM10022247_03200</name>
</gene>
<dbReference type="CDD" id="cd00085">
    <property type="entry name" value="HNHc"/>
    <property type="match status" value="1"/>
</dbReference>
<evidence type="ECO:0000259" key="1">
    <source>
        <dbReference type="SMART" id="SM00507"/>
    </source>
</evidence>
<protein>
    <submittedName>
        <fullName evidence="2">HNH endonuclease signature motif containing protein</fullName>
    </submittedName>
</protein>
<dbReference type="SMART" id="SM00507">
    <property type="entry name" value="HNHc"/>
    <property type="match status" value="1"/>
</dbReference>
<dbReference type="GO" id="GO:0004519">
    <property type="term" value="F:endonuclease activity"/>
    <property type="evidence" value="ECO:0007669"/>
    <property type="project" value="UniProtKB-KW"/>
</dbReference>
<evidence type="ECO:0000313" key="3">
    <source>
        <dbReference type="Proteomes" id="UP001501747"/>
    </source>
</evidence>
<dbReference type="Pfam" id="PF02720">
    <property type="entry name" value="DUF222"/>
    <property type="match status" value="1"/>
</dbReference>
<sequence length="410" mass="45185">MLDIKAVKSLLVDHLESHDVYTLSEKEHLAFLVDLETLTNLVTAAKIDAAEYAEDRGLHTAQGCRNLATLLRSHLKISPAEAKRRSLLVEDLPGVPSTKDALYAGEISGDHAAVIADVIKNIPADAADEAEDILLSYAPELTSRELAQAGKRVRSHFDQAGAFADEQKAVEARSFRMGKDQHGSLFFTGCLPPIEGAIFEEALHAVSKPRPTNGEQDPRTVEQRYADGLCELVAVAMATHDLPASGGVRPQMVVTMRLDYLEEKLRSGYTDWDGEATASLIRQLACDAELIPVVLNGESVPLDYGRSARTAPAPLRRALAVRDKGCAFPGCDRPPAWTEAHHVLHWVEHRGPTDLNNMTLLCSHHHHVIHQEDWKIVFGEDGRPDFIPPTWVDAEQKPMRNIRVDPRLTA</sequence>
<proteinExistence type="predicted"/>
<feature type="domain" description="HNH nuclease" evidence="1">
    <location>
        <begin position="314"/>
        <end position="367"/>
    </location>
</feature>
<dbReference type="InterPro" id="IPR003870">
    <property type="entry name" value="DUF222"/>
</dbReference>
<keyword evidence="2" id="KW-0255">Endonuclease</keyword>
<keyword evidence="2" id="KW-0540">Nuclease</keyword>
<comment type="caution">
    <text evidence="2">The sequence shown here is derived from an EMBL/GenBank/DDBJ whole genome shotgun (WGS) entry which is preliminary data.</text>
</comment>